<dbReference type="RefSeq" id="WP_309490497.1">
    <property type="nucleotide sequence ID" value="NZ_JAENIG010000008.1"/>
</dbReference>
<sequence length="76" mass="8273">MGIGNTSSSSVVKFLKGETKTEYLWTNVYVAGNYLDQTGRNSIIARCSKDAIYEDNTLANSNRCDTGHSIFVSAST</sequence>
<reference evidence="1" key="1">
    <citation type="submission" date="2021-01" db="EMBL/GenBank/DDBJ databases">
        <title>Modified the classification status of verrucomicrobia.</title>
        <authorList>
            <person name="Feng X."/>
        </authorList>
    </citation>
    <scope>NUCLEOTIDE SEQUENCE</scope>
    <source>
        <strain evidence="1">5K15</strain>
    </source>
</reference>
<name>A0AAE2V9X2_9BACT</name>
<evidence type="ECO:0000313" key="1">
    <source>
        <dbReference type="EMBL" id="MBK1855883.1"/>
    </source>
</evidence>
<accession>A0AAE2V9X2</accession>
<gene>
    <name evidence="1" type="ORF">JIN83_12995</name>
</gene>
<dbReference type="AlphaFoldDB" id="A0AAE2V9X2"/>
<comment type="caution">
    <text evidence="1">The sequence shown here is derived from an EMBL/GenBank/DDBJ whole genome shotgun (WGS) entry which is preliminary data.</text>
</comment>
<protein>
    <submittedName>
        <fullName evidence="1">Uncharacterized protein</fullName>
    </submittedName>
</protein>
<keyword evidence="2" id="KW-1185">Reference proteome</keyword>
<evidence type="ECO:0000313" key="2">
    <source>
        <dbReference type="Proteomes" id="UP000634206"/>
    </source>
</evidence>
<dbReference type="EMBL" id="JAENIG010000008">
    <property type="protein sequence ID" value="MBK1855883.1"/>
    <property type="molecule type" value="Genomic_DNA"/>
</dbReference>
<proteinExistence type="predicted"/>
<dbReference type="Proteomes" id="UP000634206">
    <property type="component" value="Unassembled WGS sequence"/>
</dbReference>
<organism evidence="1 2">
    <name type="scientific">Oceaniferula flava</name>
    <dbReference type="NCBI Taxonomy" id="2800421"/>
    <lineage>
        <taxon>Bacteria</taxon>
        <taxon>Pseudomonadati</taxon>
        <taxon>Verrucomicrobiota</taxon>
        <taxon>Verrucomicrobiia</taxon>
        <taxon>Verrucomicrobiales</taxon>
        <taxon>Verrucomicrobiaceae</taxon>
        <taxon>Oceaniferula</taxon>
    </lineage>
</organism>